<dbReference type="GO" id="GO:0016787">
    <property type="term" value="F:hydrolase activity"/>
    <property type="evidence" value="ECO:0007669"/>
    <property type="project" value="UniProtKB-UniRule"/>
</dbReference>
<evidence type="ECO:0000256" key="2">
    <source>
        <dbReference type="RuleBase" id="RU362039"/>
    </source>
</evidence>
<dbReference type="Gene3D" id="3.60.21.10">
    <property type="match status" value="1"/>
</dbReference>
<evidence type="ECO:0000313" key="5">
    <source>
        <dbReference type="Proteomes" id="UP000075737"/>
    </source>
</evidence>
<dbReference type="NCBIfam" id="NF006988">
    <property type="entry name" value="PRK09453.1"/>
    <property type="match status" value="1"/>
</dbReference>
<reference evidence="4 5" key="1">
    <citation type="submission" date="2015-12" db="EMBL/GenBank/DDBJ databases">
        <title>Draft genome of Thermovenabulum gondwanense isolated from a red thermophilic microbial mat colonisisng an outflow channel of a bore well.</title>
        <authorList>
            <person name="Patel B.K."/>
        </authorList>
    </citation>
    <scope>NUCLEOTIDE SEQUENCE [LARGE SCALE GENOMIC DNA]</scope>
    <source>
        <strain evidence="4 5">R270</strain>
    </source>
</reference>
<dbReference type="EC" id="3.1.4.-" evidence="2"/>
<keyword evidence="4" id="KW-0378">Hydrolase</keyword>
<accession>A0A162MJJ7</accession>
<dbReference type="CDD" id="cd00841">
    <property type="entry name" value="MPP_YfcE"/>
    <property type="match status" value="1"/>
</dbReference>
<gene>
    <name evidence="4" type="primary">yfcE_2</name>
    <name evidence="4" type="ORF">ATZ99_12530</name>
</gene>
<dbReference type="PANTHER" id="PTHR43165">
    <property type="entry name" value="METALLOPHOSPHOESTERASE"/>
    <property type="match status" value="1"/>
</dbReference>
<comment type="caution">
    <text evidence="4">The sequence shown here is derived from an EMBL/GenBank/DDBJ whole genome shotgun (WGS) entry which is preliminary data.</text>
</comment>
<evidence type="ECO:0000259" key="3">
    <source>
        <dbReference type="Pfam" id="PF12850"/>
    </source>
</evidence>
<keyword evidence="5" id="KW-1185">Reference proteome</keyword>
<dbReference type="GO" id="GO:0046872">
    <property type="term" value="F:metal ion binding"/>
    <property type="evidence" value="ECO:0007669"/>
    <property type="project" value="UniProtKB-KW"/>
</dbReference>
<evidence type="ECO:0000313" key="4">
    <source>
        <dbReference type="EMBL" id="KYO66371.1"/>
    </source>
</evidence>
<dbReference type="SUPFAM" id="SSF56300">
    <property type="entry name" value="Metallo-dependent phosphatases"/>
    <property type="match status" value="1"/>
</dbReference>
<dbReference type="AlphaFoldDB" id="A0A162MJJ7"/>
<proteinExistence type="inferred from homology"/>
<dbReference type="OrthoDB" id="9800565at2"/>
<dbReference type="InterPro" id="IPR000979">
    <property type="entry name" value="Phosphodiesterase_MJ0936/Vps29"/>
</dbReference>
<feature type="domain" description="Calcineurin-like phosphoesterase" evidence="3">
    <location>
        <begin position="1"/>
        <end position="160"/>
    </location>
</feature>
<dbReference type="InterPro" id="IPR024654">
    <property type="entry name" value="Calcineurin-like_PHP_lpxH"/>
</dbReference>
<dbReference type="EMBL" id="LOHZ01000028">
    <property type="protein sequence ID" value="KYO66371.1"/>
    <property type="molecule type" value="Genomic_DNA"/>
</dbReference>
<dbReference type="Pfam" id="PF12850">
    <property type="entry name" value="Metallophos_2"/>
    <property type="match status" value="1"/>
</dbReference>
<evidence type="ECO:0000256" key="1">
    <source>
        <dbReference type="ARBA" id="ARBA00008950"/>
    </source>
</evidence>
<dbReference type="InterPro" id="IPR053193">
    <property type="entry name" value="MetalloPDE_YfcE-like"/>
</dbReference>
<dbReference type="Proteomes" id="UP000075737">
    <property type="component" value="Unassembled WGS sequence"/>
</dbReference>
<dbReference type="PANTHER" id="PTHR43165:SF1">
    <property type="entry name" value="PHOSPHODIESTERASE MJ0936"/>
    <property type="match status" value="1"/>
</dbReference>
<name>A0A162MJJ7_9FIRM</name>
<comment type="cofactor">
    <cofactor evidence="2">
        <name>a divalent metal cation</name>
        <dbReference type="ChEBI" id="CHEBI:60240"/>
    </cofactor>
</comment>
<dbReference type="STRING" id="520767.ATZ99_12530"/>
<sequence length="182" mass="20143">MKIGLISDTHGSAEAFLKAFDIIKDCDLIVHTGDVLYHGPRNPLPAGYDPQRLARLLNECKQPIVAACGNCDAAIDQMLLRFPIQNSYALIYTYAKKIVAIHGHDKPLEEWLNLCNDWGVDFLIAGHTHVKTIEKIGNVILINPGSPSLPKDGIPSCGIILEDVVKLYNIESKEVILEYKLV</sequence>
<dbReference type="InterPro" id="IPR029052">
    <property type="entry name" value="Metallo-depent_PP-like"/>
</dbReference>
<dbReference type="InterPro" id="IPR041802">
    <property type="entry name" value="MPP_YfcE"/>
</dbReference>
<keyword evidence="2" id="KW-0479">Metal-binding</keyword>
<dbReference type="RefSeq" id="WP_068748381.1">
    <property type="nucleotide sequence ID" value="NZ_LOHZ01000028.1"/>
</dbReference>
<organism evidence="4 5">
    <name type="scientific">Thermovenabulum gondwanense</name>
    <dbReference type="NCBI Taxonomy" id="520767"/>
    <lineage>
        <taxon>Bacteria</taxon>
        <taxon>Bacillati</taxon>
        <taxon>Bacillota</taxon>
        <taxon>Clostridia</taxon>
        <taxon>Thermosediminibacterales</taxon>
        <taxon>Thermosediminibacteraceae</taxon>
        <taxon>Thermovenabulum</taxon>
    </lineage>
</organism>
<protein>
    <recommendedName>
        <fullName evidence="2">Phosphoesterase</fullName>
        <ecNumber evidence="2">3.1.4.-</ecNumber>
    </recommendedName>
</protein>
<comment type="similarity">
    <text evidence="1 2">Belongs to the metallophosphoesterase superfamily. YfcE family.</text>
</comment>
<dbReference type="NCBIfam" id="TIGR00040">
    <property type="entry name" value="yfcE"/>
    <property type="match status" value="1"/>
</dbReference>